<dbReference type="SUPFAM" id="SSF47473">
    <property type="entry name" value="EF-hand"/>
    <property type="match status" value="1"/>
</dbReference>
<dbReference type="InterPro" id="IPR000008">
    <property type="entry name" value="C2_dom"/>
</dbReference>
<evidence type="ECO:0000259" key="6">
    <source>
        <dbReference type="PROSITE" id="PS50008"/>
    </source>
</evidence>
<evidence type="ECO:0000256" key="1">
    <source>
        <dbReference type="ARBA" id="ARBA00023224"/>
    </source>
</evidence>
<dbReference type="EC" id="3.1.4.11" evidence="2"/>
<dbReference type="PROSITE" id="PS50008">
    <property type="entry name" value="PIPLC_Y_DOMAIN"/>
    <property type="match status" value="1"/>
</dbReference>
<feature type="region of interest" description="Disordered" evidence="3">
    <location>
        <begin position="110"/>
        <end position="175"/>
    </location>
</feature>
<gene>
    <name evidence="8" type="primary">LOC102803048</name>
</gene>
<dbReference type="GeneID" id="102803048"/>
<dbReference type="SMART" id="SM00239">
    <property type="entry name" value="C2"/>
    <property type="match status" value="1"/>
</dbReference>
<feature type="domain" description="C2" evidence="5">
    <location>
        <begin position="793"/>
        <end position="922"/>
    </location>
</feature>
<dbReference type="Pfam" id="PF00387">
    <property type="entry name" value="PI-PLC-Y"/>
    <property type="match status" value="1"/>
</dbReference>
<dbReference type="PANTHER" id="PTHR10336">
    <property type="entry name" value="PHOSPHOINOSITIDE-SPECIFIC PHOSPHOLIPASE C FAMILY PROTEIN"/>
    <property type="match status" value="1"/>
</dbReference>
<comment type="catalytic activity">
    <reaction evidence="2">
        <text>a 1,2-diacyl-sn-glycero-3-phospho-(1D-myo-inositol-4,5-bisphosphate) + H2O = 1D-myo-inositol 1,4,5-trisphosphate + a 1,2-diacyl-sn-glycerol + H(+)</text>
        <dbReference type="Rhea" id="RHEA:33179"/>
        <dbReference type="ChEBI" id="CHEBI:15377"/>
        <dbReference type="ChEBI" id="CHEBI:15378"/>
        <dbReference type="ChEBI" id="CHEBI:17815"/>
        <dbReference type="ChEBI" id="CHEBI:58456"/>
        <dbReference type="ChEBI" id="CHEBI:203600"/>
        <dbReference type="EC" id="3.1.4.11"/>
    </reaction>
</comment>
<organism evidence="7 8">
    <name type="scientific">Saccoglossus kowalevskii</name>
    <name type="common">Acorn worm</name>
    <dbReference type="NCBI Taxonomy" id="10224"/>
    <lineage>
        <taxon>Eukaryota</taxon>
        <taxon>Metazoa</taxon>
        <taxon>Hemichordata</taxon>
        <taxon>Enteropneusta</taxon>
        <taxon>Harrimaniidae</taxon>
        <taxon>Saccoglossus</taxon>
    </lineage>
</organism>
<dbReference type="Gene3D" id="3.20.20.190">
    <property type="entry name" value="Phosphatidylinositol (PI) phosphodiesterase"/>
    <property type="match status" value="1"/>
</dbReference>
<keyword evidence="1" id="KW-0807">Transducer</keyword>
<protein>
    <recommendedName>
        <fullName evidence="2">Phosphoinositide phospholipase C</fullName>
        <ecNumber evidence="2">3.1.4.11</ecNumber>
    </recommendedName>
</protein>
<dbReference type="CDD" id="cd16206">
    <property type="entry name" value="EFh_PRIP"/>
    <property type="match status" value="1"/>
</dbReference>
<reference evidence="8" key="1">
    <citation type="submission" date="2025-08" db="UniProtKB">
        <authorList>
            <consortium name="RefSeq"/>
        </authorList>
    </citation>
    <scope>IDENTIFICATION</scope>
    <source>
        <tissue evidence="8">Testes</tissue>
    </source>
</reference>
<dbReference type="SMART" id="SM00148">
    <property type="entry name" value="PLCXc"/>
    <property type="match status" value="1"/>
</dbReference>
<dbReference type="PROSITE" id="PS50004">
    <property type="entry name" value="C2"/>
    <property type="match status" value="1"/>
</dbReference>
<dbReference type="PROSITE" id="PS50007">
    <property type="entry name" value="PIPLC_X_DOMAIN"/>
    <property type="match status" value="1"/>
</dbReference>
<dbReference type="CDD" id="cd08597">
    <property type="entry name" value="PI-PLCc_PRIP_metazoa"/>
    <property type="match status" value="1"/>
</dbReference>
<feature type="domain" description="PH" evidence="4">
    <location>
        <begin position="193"/>
        <end position="303"/>
    </location>
</feature>
<dbReference type="Pfam" id="PF09279">
    <property type="entry name" value="EF-hand_like"/>
    <property type="match status" value="1"/>
</dbReference>
<evidence type="ECO:0000256" key="2">
    <source>
        <dbReference type="RuleBase" id="RU361133"/>
    </source>
</evidence>
<dbReference type="SMART" id="SM00149">
    <property type="entry name" value="PLCYc"/>
    <property type="match status" value="1"/>
</dbReference>
<dbReference type="Pfam" id="PF00168">
    <property type="entry name" value="C2"/>
    <property type="match status" value="1"/>
</dbReference>
<evidence type="ECO:0000256" key="3">
    <source>
        <dbReference type="SAM" id="MobiDB-lite"/>
    </source>
</evidence>
<dbReference type="InterPro" id="IPR001192">
    <property type="entry name" value="PI-PLC_fam"/>
</dbReference>
<dbReference type="InterPro" id="IPR011993">
    <property type="entry name" value="PH-like_dom_sf"/>
</dbReference>
<keyword evidence="2" id="KW-0443">Lipid metabolism</keyword>
<evidence type="ECO:0000259" key="5">
    <source>
        <dbReference type="PROSITE" id="PS50004"/>
    </source>
</evidence>
<dbReference type="SUPFAM" id="SSF49562">
    <property type="entry name" value="C2 domain (Calcium/lipid-binding domain, CaLB)"/>
    <property type="match status" value="1"/>
</dbReference>
<dbReference type="Gene3D" id="1.10.238.10">
    <property type="entry name" value="EF-hand"/>
    <property type="match status" value="1"/>
</dbReference>
<sequence>MVMVIVRLWHCDAISDGSNPGIIVIVRWHYDALYDGRNPGIMVMVIVRLHCDAISDGDGTVMQSDVSNPGIMGTVRWHCDAISDGSNPGIIVIVRCKAIQPSIAITSADMLDQNGSSDTGSEESDHTPQPSSPSQNGNVVAADCNNLVVPEDSSLPRRSSLIKDRKRTSRKKTVSFTTMPQEKKIANASDCITFMQAGSELIKVRSQSRQYHRIFTIDDDLSVLRWHPTSKKPIKAKISIDQIKEVRVGKNTETLRNREIAGDFSEDCAFSIIYGDNYDSLDLVANTPDEANIWVTGLTCLIGGNLGNKAPDSMETSHELDMRDRYPFPYFLDFPAAMSLMFSGADNERSGRLDEFEVIQLMKKINQGVTTCKIKQKEITLNKCKDGSSRPALAFQDFLEFFKEISTRPEIYFLLVRYASCEFLTTDDLLIFLEAEQGMTGVTKDKCLELINRFEPSEEGKVKGHLGIDGFTQYLMSIECDIFDHSHRTVCQDMTQSLSHYFIASAHNTYLIEDQLKGPSSAEGYIRALQRGCRSVELDCWDGPSDEAIIYHGHTLTSKISFKSAIEAINEHAFTVSQYPVIVNIENHCCPDQQRYMVKCLTSTFGDKLYRDPPKEDKHFLPSPEELKGKIILKGKKLRKECQDDEGEVTDEDECTDNDRKKIKRDGFKKITLIKELSDLITICKSVRFEDFHESAQNQKYWEMCSLSEGVANKFANICPEDFVNHTKRFLTRIHPNTIRVDSSNYNPQDLWNCGCQIVALNYQTPGLMMDLYEGRFQQNGCCGYVLKPAVMREEIAYFSANTKEMIPGVSTQILHMKIISGQQFPKPKGSGAKGDVIDPYVSMEIFGIPADCAEERTKTVQHNGYNPLFDESFEFTVNLPELALVRFVVLDDDYIGDEFIGQYTIPFECLQPGYRHIRLLSNTGEILGNASLFVHIAITNRRGGGKATKRGMSVKKSRRQREYTNLRVVNVKCIDETFKVAIQPLREATDLRENVQTTMTRFKEMCGLASIANIKQCIRVLATRLQTSSIDNLVLMLQMKDKCYQGSMIHRLNTDQLRSTGKFYNLVATSWMKSPLYLGYIVIVGEKKHWLKGLVAFLVI</sequence>
<keyword evidence="7" id="KW-1185">Reference proteome</keyword>
<dbReference type="InterPro" id="IPR001849">
    <property type="entry name" value="PH_domain"/>
</dbReference>
<dbReference type="Gene3D" id="2.30.29.30">
    <property type="entry name" value="Pleckstrin-homology domain (PH domain)/Phosphotyrosine-binding domain (PTB)"/>
    <property type="match status" value="1"/>
</dbReference>
<dbReference type="CDD" id="cd00275">
    <property type="entry name" value="C2_PLC_like"/>
    <property type="match status" value="1"/>
</dbReference>
<feature type="domain" description="PI-PLC Y-box" evidence="6">
    <location>
        <begin position="677"/>
        <end position="793"/>
    </location>
</feature>
<proteinExistence type="predicted"/>
<evidence type="ECO:0000313" key="7">
    <source>
        <dbReference type="Proteomes" id="UP000694865"/>
    </source>
</evidence>
<keyword evidence="2" id="KW-0378">Hydrolase</keyword>
<feature type="compositionally biased region" description="Polar residues" evidence="3">
    <location>
        <begin position="127"/>
        <end position="138"/>
    </location>
</feature>
<dbReference type="SMART" id="SM00233">
    <property type="entry name" value="PH"/>
    <property type="match status" value="1"/>
</dbReference>
<dbReference type="Proteomes" id="UP000694865">
    <property type="component" value="Unplaced"/>
</dbReference>
<dbReference type="InterPro" id="IPR017946">
    <property type="entry name" value="PLC-like_Pdiesterase_TIM-brl"/>
</dbReference>
<feature type="compositionally biased region" description="Basic residues" evidence="3">
    <location>
        <begin position="164"/>
        <end position="173"/>
    </location>
</feature>
<dbReference type="InterPro" id="IPR000909">
    <property type="entry name" value="PLipase_C_PInositol-sp_X_dom"/>
</dbReference>
<keyword evidence="2" id="KW-0442">Lipid degradation</keyword>
<dbReference type="CDD" id="cd13364">
    <property type="entry name" value="PH_PLC_eta"/>
    <property type="match status" value="1"/>
</dbReference>
<dbReference type="PROSITE" id="PS50003">
    <property type="entry name" value="PH_DOMAIN"/>
    <property type="match status" value="1"/>
</dbReference>
<dbReference type="InterPro" id="IPR015359">
    <property type="entry name" value="PLC_EF-hand-like"/>
</dbReference>
<evidence type="ECO:0000313" key="8">
    <source>
        <dbReference type="RefSeq" id="XP_006824618.1"/>
    </source>
</evidence>
<dbReference type="Pfam" id="PF16457">
    <property type="entry name" value="PH_12"/>
    <property type="match status" value="1"/>
</dbReference>
<accession>A0ABM0MX77</accession>
<dbReference type="PRINTS" id="PR00390">
    <property type="entry name" value="PHPHLIPASEC"/>
</dbReference>
<dbReference type="SUPFAM" id="SSF51695">
    <property type="entry name" value="PLC-like phosphodiesterases"/>
    <property type="match status" value="1"/>
</dbReference>
<dbReference type="InterPro" id="IPR035892">
    <property type="entry name" value="C2_domain_sf"/>
</dbReference>
<dbReference type="InterPro" id="IPR001711">
    <property type="entry name" value="PLipase_C_Pinositol-sp_Y"/>
</dbReference>
<dbReference type="Pfam" id="PF00388">
    <property type="entry name" value="PI-PLC-X"/>
    <property type="match status" value="1"/>
</dbReference>
<dbReference type="InterPro" id="IPR011992">
    <property type="entry name" value="EF-hand-dom_pair"/>
</dbReference>
<evidence type="ECO:0000259" key="4">
    <source>
        <dbReference type="PROSITE" id="PS50003"/>
    </source>
</evidence>
<dbReference type="RefSeq" id="XP_006824618.1">
    <property type="nucleotide sequence ID" value="XM_006824555.1"/>
</dbReference>
<dbReference type="SUPFAM" id="SSF50729">
    <property type="entry name" value="PH domain-like"/>
    <property type="match status" value="1"/>
</dbReference>
<name>A0ABM0MX77_SACKO</name>
<dbReference type="Gene3D" id="2.60.40.150">
    <property type="entry name" value="C2 domain"/>
    <property type="match status" value="1"/>
</dbReference>
<dbReference type="PANTHER" id="PTHR10336:SF196">
    <property type="entry name" value="PHOSPHOINOSITIDE PHOSPHOLIPASE C"/>
    <property type="match status" value="1"/>
</dbReference>